<dbReference type="AlphaFoldDB" id="A0A3S1AY35"/>
<dbReference type="Proteomes" id="UP000281028">
    <property type="component" value="Unassembled WGS sequence"/>
</dbReference>
<organism evidence="1 2">
    <name type="scientific">Chitinophaga solisilvae</name>
    <dbReference type="NCBI Taxonomy" id="1233460"/>
    <lineage>
        <taxon>Bacteria</taxon>
        <taxon>Pseudomonadati</taxon>
        <taxon>Bacteroidota</taxon>
        <taxon>Chitinophagia</taxon>
        <taxon>Chitinophagales</taxon>
        <taxon>Chitinophagaceae</taxon>
        <taxon>Chitinophaga</taxon>
    </lineage>
</organism>
<protein>
    <submittedName>
        <fullName evidence="1">Uncharacterized protein</fullName>
    </submittedName>
</protein>
<dbReference type="EMBL" id="RIAR02000001">
    <property type="protein sequence ID" value="NSL89902.1"/>
    <property type="molecule type" value="Genomic_DNA"/>
</dbReference>
<evidence type="ECO:0000313" key="2">
    <source>
        <dbReference type="Proteomes" id="UP000281028"/>
    </source>
</evidence>
<sequence>MRYLRILSLAAVFMAAVNGLQAQTLQEILDRYTQAMGGADKLSAIRTQYSEGVMIAREMEVPIRRWVKQGQALRVEFDALNTKNIQVVTPTGGWQYLPVAHKTEVEELDPAVRTFIKSQLDVTGELFNVEAKGKKVEFIGKDTANGAPAYKLKVYTADSLSALVYLDAKTCFIVKAVNFIEYMGARTELVTILSDYRHTPEGYAYAATTEQTPIGSGMKIHLTRVEINKPIADELFERPKGK</sequence>
<proteinExistence type="predicted"/>
<dbReference type="Gene3D" id="2.50.20.10">
    <property type="entry name" value="Lipoprotein localisation LolA/LolB/LppX"/>
    <property type="match status" value="1"/>
</dbReference>
<gene>
    <name evidence="1" type="ORF">ECE50_023885</name>
</gene>
<evidence type="ECO:0000313" key="1">
    <source>
        <dbReference type="EMBL" id="NSL89902.1"/>
    </source>
</evidence>
<keyword evidence="2" id="KW-1185">Reference proteome</keyword>
<reference evidence="1" key="1">
    <citation type="submission" date="2020-05" db="EMBL/GenBank/DDBJ databases">
        <title>Chitinophaga laudate sp. nov., isolated from a tropical peat swamp.</title>
        <authorList>
            <person name="Goh C.B.S."/>
            <person name="Lee M.S."/>
            <person name="Parimannan S."/>
            <person name="Pasbakhsh P."/>
            <person name="Yule C.M."/>
            <person name="Rajandas H."/>
            <person name="Loke S."/>
            <person name="Croft L."/>
            <person name="Tan J.B.L."/>
        </authorList>
    </citation>
    <scope>NUCLEOTIDE SEQUENCE</scope>
    <source>
        <strain evidence="1">Mgbs1</strain>
    </source>
</reference>
<comment type="caution">
    <text evidence="1">The sequence shown here is derived from an EMBL/GenBank/DDBJ whole genome shotgun (WGS) entry which is preliminary data.</text>
</comment>
<dbReference type="OrthoDB" id="128937at2"/>
<accession>A0A3S1AY35</accession>
<name>A0A3S1AY35_9BACT</name>